<evidence type="ECO:0000256" key="2">
    <source>
        <dbReference type="ARBA" id="ARBA00022692"/>
    </source>
</evidence>
<proteinExistence type="predicted"/>
<feature type="transmembrane region" description="Helical" evidence="5">
    <location>
        <begin position="250"/>
        <end position="268"/>
    </location>
</feature>
<feature type="transmembrane region" description="Helical" evidence="5">
    <location>
        <begin position="129"/>
        <end position="152"/>
    </location>
</feature>
<dbReference type="Pfam" id="PF04932">
    <property type="entry name" value="Wzy_C"/>
    <property type="match status" value="1"/>
</dbReference>
<dbReference type="PANTHER" id="PTHR37422:SF13">
    <property type="entry name" value="LIPOPOLYSACCHARIDE BIOSYNTHESIS PROTEIN PA4999-RELATED"/>
    <property type="match status" value="1"/>
</dbReference>
<feature type="transmembrane region" description="Helical" evidence="5">
    <location>
        <begin position="172"/>
        <end position="192"/>
    </location>
</feature>
<feature type="transmembrane region" description="Helical" evidence="5">
    <location>
        <begin position="34"/>
        <end position="61"/>
    </location>
</feature>
<accession>A0A0G1XZ81</accession>
<name>A0A0G1XZ81_9BACT</name>
<feature type="transmembrane region" description="Helical" evidence="5">
    <location>
        <begin position="333"/>
        <end position="352"/>
    </location>
</feature>
<gene>
    <name evidence="7" type="ORF">UY81_C0025G0002</name>
</gene>
<organism evidence="7 8">
    <name type="scientific">Candidatus Giovannonibacteria bacterium GW2011_GWA2_53_7</name>
    <dbReference type="NCBI Taxonomy" id="1618650"/>
    <lineage>
        <taxon>Bacteria</taxon>
        <taxon>Candidatus Giovannoniibacteriota</taxon>
    </lineage>
</organism>
<feature type="transmembrane region" description="Helical" evidence="5">
    <location>
        <begin position="73"/>
        <end position="98"/>
    </location>
</feature>
<dbReference type="PATRIC" id="fig|1618650.3.peg.291"/>
<keyword evidence="3 5" id="KW-1133">Transmembrane helix</keyword>
<feature type="transmembrane region" description="Helical" evidence="5">
    <location>
        <begin position="392"/>
        <end position="409"/>
    </location>
</feature>
<comment type="caution">
    <text evidence="7">The sequence shown here is derived from an EMBL/GenBank/DDBJ whole genome shotgun (WGS) entry which is preliminary data.</text>
</comment>
<protein>
    <submittedName>
        <fullName evidence="7">O-antigen polymerase</fullName>
    </submittedName>
</protein>
<feature type="domain" description="O-antigen ligase-related" evidence="6">
    <location>
        <begin position="211"/>
        <end position="344"/>
    </location>
</feature>
<keyword evidence="4 5" id="KW-0472">Membrane</keyword>
<feature type="transmembrane region" description="Helical" evidence="5">
    <location>
        <begin position="104"/>
        <end position="122"/>
    </location>
</feature>
<feature type="transmembrane region" description="Helical" evidence="5">
    <location>
        <begin position="204"/>
        <end position="220"/>
    </location>
</feature>
<reference evidence="7 8" key="1">
    <citation type="journal article" date="2015" name="Nature">
        <title>rRNA introns, odd ribosomes, and small enigmatic genomes across a large radiation of phyla.</title>
        <authorList>
            <person name="Brown C.T."/>
            <person name="Hug L.A."/>
            <person name="Thomas B.C."/>
            <person name="Sharon I."/>
            <person name="Castelle C.J."/>
            <person name="Singh A."/>
            <person name="Wilkins M.J."/>
            <person name="Williams K.H."/>
            <person name="Banfield J.F."/>
        </authorList>
    </citation>
    <scope>NUCLEOTIDE SEQUENCE [LARGE SCALE GENOMIC DNA]</scope>
</reference>
<keyword evidence="2 5" id="KW-0812">Transmembrane</keyword>
<evidence type="ECO:0000313" key="8">
    <source>
        <dbReference type="Proteomes" id="UP000034290"/>
    </source>
</evidence>
<comment type="subcellular location">
    <subcellularLocation>
        <location evidence="1">Membrane</location>
        <topology evidence="1">Multi-pass membrane protein</topology>
    </subcellularLocation>
</comment>
<evidence type="ECO:0000256" key="1">
    <source>
        <dbReference type="ARBA" id="ARBA00004141"/>
    </source>
</evidence>
<dbReference type="AlphaFoldDB" id="A0A0G1XZ81"/>
<sequence>MNMLLILLAALFAWIAWRDLRIGLFLILAFLPSYLLRFSFLGIPGTFLEALILISFLIWILKRGYQAHPLRQEHAWIVFLLLTVLTASIAVLASHGILTALGVWKAYFIEPIMFFILVTSVLKKPCDAWPFLTALASGSWLIILPGIVQYAFDFGIPAPWDVERRITSIFSYPNAVGLSLGPVAIISFFALMQKDAWKNRRMRTFWILTGIASLLVIMLAQSEAALVAATATIFLSALFFPRLRAATIACAILATIGLGLFPDLRTFAVEKLTLQDFSGRVRLTQWKETAAFLSDHPIFGAGLSGYPDAIEPYHKERAYEIFQYPHNILLNTWVELGLLGLAVLTYAGALMTKTFWQTWKKEPMILLASGVVLEMTIHGLVDAPYFKNDLSVLTWFFLALIFVTHVAYARHSH</sequence>
<feature type="transmembrane region" description="Helical" evidence="5">
    <location>
        <begin position="226"/>
        <end position="243"/>
    </location>
</feature>
<dbReference type="EMBL" id="LCRM01000025">
    <property type="protein sequence ID" value="KKW36493.1"/>
    <property type="molecule type" value="Genomic_DNA"/>
</dbReference>
<evidence type="ECO:0000256" key="3">
    <source>
        <dbReference type="ARBA" id="ARBA00022989"/>
    </source>
</evidence>
<feature type="transmembrane region" description="Helical" evidence="5">
    <location>
        <begin position="364"/>
        <end position="386"/>
    </location>
</feature>
<dbReference type="InterPro" id="IPR051533">
    <property type="entry name" value="WaaL-like"/>
</dbReference>
<dbReference type="Proteomes" id="UP000034290">
    <property type="component" value="Unassembled WGS sequence"/>
</dbReference>
<dbReference type="PANTHER" id="PTHR37422">
    <property type="entry name" value="TEICHURONIC ACID BIOSYNTHESIS PROTEIN TUAE"/>
    <property type="match status" value="1"/>
</dbReference>
<dbReference type="InterPro" id="IPR007016">
    <property type="entry name" value="O-antigen_ligase-rel_domated"/>
</dbReference>
<evidence type="ECO:0000313" key="7">
    <source>
        <dbReference type="EMBL" id="KKW36493.1"/>
    </source>
</evidence>
<evidence type="ECO:0000256" key="4">
    <source>
        <dbReference type="ARBA" id="ARBA00023136"/>
    </source>
</evidence>
<dbReference type="GO" id="GO:0016020">
    <property type="term" value="C:membrane"/>
    <property type="evidence" value="ECO:0007669"/>
    <property type="project" value="UniProtKB-SubCell"/>
</dbReference>
<evidence type="ECO:0000259" key="6">
    <source>
        <dbReference type="Pfam" id="PF04932"/>
    </source>
</evidence>
<evidence type="ECO:0000256" key="5">
    <source>
        <dbReference type="SAM" id="Phobius"/>
    </source>
</evidence>